<evidence type="ECO:0000313" key="10">
    <source>
        <dbReference type="EMBL" id="KAJ9584213.1"/>
    </source>
</evidence>
<evidence type="ECO:0000256" key="4">
    <source>
        <dbReference type="ARBA" id="ARBA00022597"/>
    </source>
</evidence>
<evidence type="ECO:0000259" key="9">
    <source>
        <dbReference type="PROSITE" id="PS50850"/>
    </source>
</evidence>
<dbReference type="PROSITE" id="PS50850">
    <property type="entry name" value="MFS"/>
    <property type="match status" value="1"/>
</dbReference>
<reference evidence="10" key="1">
    <citation type="journal article" date="2023" name="IScience">
        <title>Live-bearing cockroach genome reveals convergent evolutionary mechanisms linked to viviparity in insects and beyond.</title>
        <authorList>
            <person name="Fouks B."/>
            <person name="Harrison M.C."/>
            <person name="Mikhailova A.A."/>
            <person name="Marchal E."/>
            <person name="English S."/>
            <person name="Carruthers M."/>
            <person name="Jennings E.C."/>
            <person name="Chiamaka E.L."/>
            <person name="Frigard R.A."/>
            <person name="Pippel M."/>
            <person name="Attardo G.M."/>
            <person name="Benoit J.B."/>
            <person name="Bornberg-Bauer E."/>
            <person name="Tobe S.S."/>
        </authorList>
    </citation>
    <scope>NUCLEOTIDE SEQUENCE</scope>
    <source>
        <strain evidence="10">Stay&amp;Tobe</strain>
    </source>
</reference>
<dbReference type="SUPFAM" id="SSF103473">
    <property type="entry name" value="MFS general substrate transporter"/>
    <property type="match status" value="1"/>
</dbReference>
<dbReference type="InterPro" id="IPR000849">
    <property type="entry name" value="Sugar_P_transporter"/>
</dbReference>
<feature type="transmembrane region" description="Helical" evidence="8">
    <location>
        <begin position="42"/>
        <end position="60"/>
    </location>
</feature>
<dbReference type="InterPro" id="IPR036259">
    <property type="entry name" value="MFS_trans_sf"/>
</dbReference>
<gene>
    <name evidence="10" type="ORF">L9F63_021448</name>
</gene>
<dbReference type="InterPro" id="IPR020846">
    <property type="entry name" value="MFS_dom"/>
</dbReference>
<protein>
    <recommendedName>
        <fullName evidence="9">Major facilitator superfamily (MFS) profile domain-containing protein</fullName>
    </recommendedName>
</protein>
<keyword evidence="6 8" id="KW-1133">Transmembrane helix</keyword>
<dbReference type="GO" id="GO:0016020">
    <property type="term" value="C:membrane"/>
    <property type="evidence" value="ECO:0007669"/>
    <property type="project" value="UniProtKB-SubCell"/>
</dbReference>
<feature type="transmembrane region" description="Helical" evidence="8">
    <location>
        <begin position="203"/>
        <end position="220"/>
    </location>
</feature>
<evidence type="ECO:0000256" key="7">
    <source>
        <dbReference type="ARBA" id="ARBA00023136"/>
    </source>
</evidence>
<keyword evidence="4" id="KW-0762">Sugar transport</keyword>
<feature type="transmembrane region" description="Helical" evidence="8">
    <location>
        <begin position="226"/>
        <end position="245"/>
    </location>
</feature>
<comment type="caution">
    <text evidence="10">The sequence shown here is derived from an EMBL/GenBank/DDBJ whole genome shotgun (WGS) entry which is preliminary data.</text>
</comment>
<comment type="subcellular location">
    <subcellularLocation>
        <location evidence="1">Membrane</location>
        <topology evidence="1">Multi-pass membrane protein</topology>
    </subcellularLocation>
</comment>
<reference evidence="10" key="2">
    <citation type="submission" date="2023-05" db="EMBL/GenBank/DDBJ databases">
        <authorList>
            <person name="Fouks B."/>
        </authorList>
    </citation>
    <scope>NUCLEOTIDE SEQUENCE</scope>
    <source>
        <strain evidence="10">Stay&amp;Tobe</strain>
        <tissue evidence="10">Testes</tissue>
    </source>
</reference>
<accession>A0AAD7ZQX2</accession>
<evidence type="ECO:0000256" key="5">
    <source>
        <dbReference type="ARBA" id="ARBA00022692"/>
    </source>
</evidence>
<keyword evidence="7 8" id="KW-0472">Membrane</keyword>
<keyword evidence="5 8" id="KW-0812">Transmembrane</keyword>
<evidence type="ECO:0000313" key="11">
    <source>
        <dbReference type="Proteomes" id="UP001233999"/>
    </source>
</evidence>
<dbReference type="Proteomes" id="UP001233999">
    <property type="component" value="Unassembled WGS sequence"/>
</dbReference>
<sequence>MKEELGISQLQIGWLDTAMLLPYSFAQMFLGTVADRMGPQRTVTICLALAGISMFSFGSWNNFGILLLLIFINGAAQGPVWPACCKCISAWFSDSQLNTVFGFINTSAYGGSIIASGLAGYLYEQYGWRFVYCPLSVTVMVLALVAWFTLKMPKDLKMIVPGKQPVDDKAASTNAKVSFFELWQIPMVLELAVAMMCNKIVRYFIYLWFPVYLMNALNYSASHTGIIVSLFDVGGITGSIVLGIAADRYNSIVLTLLTTVAGTVGFLIFMFTASWGIVYNSLMLLTAGACICGIDALLGGSVAVKIGEKDGGNHGAAVAGLINGFGSLGAVIQGPLIGFMSDLYGWSSVFLLVIGLLTLSSFLMLKAFYIERRRSIITSIMYVENGIPVH</sequence>
<name>A0AAD7ZQX2_DIPPU</name>
<dbReference type="EMBL" id="JASPKZ010007444">
    <property type="protein sequence ID" value="KAJ9584213.1"/>
    <property type="molecule type" value="Genomic_DNA"/>
</dbReference>
<evidence type="ECO:0000256" key="8">
    <source>
        <dbReference type="SAM" id="Phobius"/>
    </source>
</evidence>
<dbReference type="PANTHER" id="PTHR43184">
    <property type="entry name" value="MAJOR FACILITATOR SUPERFAMILY TRANSPORTER 16, ISOFORM B"/>
    <property type="match status" value="1"/>
</dbReference>
<feature type="transmembrane region" description="Helical" evidence="8">
    <location>
        <begin position="12"/>
        <end position="30"/>
    </location>
</feature>
<feature type="transmembrane region" description="Helical" evidence="8">
    <location>
        <begin position="343"/>
        <end position="365"/>
    </location>
</feature>
<feature type="transmembrane region" description="Helical" evidence="8">
    <location>
        <begin position="252"/>
        <end position="277"/>
    </location>
</feature>
<dbReference type="Gene3D" id="1.20.1250.20">
    <property type="entry name" value="MFS general substrate transporter like domains"/>
    <property type="match status" value="2"/>
</dbReference>
<evidence type="ECO:0000256" key="6">
    <source>
        <dbReference type="ARBA" id="ARBA00022989"/>
    </source>
</evidence>
<feature type="domain" description="Major facilitator superfamily (MFS) profile" evidence="9">
    <location>
        <begin position="1"/>
        <end position="373"/>
    </location>
</feature>
<comment type="similarity">
    <text evidence="2">Belongs to the major facilitator superfamily. Organophosphate:Pi antiporter (OPA) (TC 2.A.1.4) family.</text>
</comment>
<dbReference type="PANTHER" id="PTHR43184:SF30">
    <property type="entry name" value="MFS DOMAIN-CONTAINING PROTEIN"/>
    <property type="match status" value="1"/>
</dbReference>
<proteinExistence type="inferred from homology"/>
<feature type="transmembrane region" description="Helical" evidence="8">
    <location>
        <begin position="316"/>
        <end position="337"/>
    </location>
</feature>
<feature type="transmembrane region" description="Helical" evidence="8">
    <location>
        <begin position="283"/>
        <end position="304"/>
    </location>
</feature>
<keyword evidence="11" id="KW-1185">Reference proteome</keyword>
<dbReference type="InterPro" id="IPR011701">
    <property type="entry name" value="MFS"/>
</dbReference>
<dbReference type="PIRSF" id="PIRSF002808">
    <property type="entry name" value="Hexose_phosphate_transp"/>
    <property type="match status" value="1"/>
</dbReference>
<dbReference type="Pfam" id="PF07690">
    <property type="entry name" value="MFS_1"/>
    <property type="match status" value="1"/>
</dbReference>
<dbReference type="AlphaFoldDB" id="A0AAD7ZQX2"/>
<dbReference type="GO" id="GO:0022857">
    <property type="term" value="F:transmembrane transporter activity"/>
    <property type="evidence" value="ECO:0007669"/>
    <property type="project" value="InterPro"/>
</dbReference>
<feature type="transmembrane region" description="Helical" evidence="8">
    <location>
        <begin position="100"/>
        <end position="123"/>
    </location>
</feature>
<feature type="transmembrane region" description="Helical" evidence="8">
    <location>
        <begin position="129"/>
        <end position="150"/>
    </location>
</feature>
<organism evidence="10 11">
    <name type="scientific">Diploptera punctata</name>
    <name type="common">Pacific beetle cockroach</name>
    <dbReference type="NCBI Taxonomy" id="6984"/>
    <lineage>
        <taxon>Eukaryota</taxon>
        <taxon>Metazoa</taxon>
        <taxon>Ecdysozoa</taxon>
        <taxon>Arthropoda</taxon>
        <taxon>Hexapoda</taxon>
        <taxon>Insecta</taxon>
        <taxon>Pterygota</taxon>
        <taxon>Neoptera</taxon>
        <taxon>Polyneoptera</taxon>
        <taxon>Dictyoptera</taxon>
        <taxon>Blattodea</taxon>
        <taxon>Blaberoidea</taxon>
        <taxon>Blaberidae</taxon>
        <taxon>Diplopterinae</taxon>
        <taxon>Diploptera</taxon>
    </lineage>
</organism>
<keyword evidence="3" id="KW-0813">Transport</keyword>
<evidence type="ECO:0000256" key="3">
    <source>
        <dbReference type="ARBA" id="ARBA00022448"/>
    </source>
</evidence>
<evidence type="ECO:0000256" key="1">
    <source>
        <dbReference type="ARBA" id="ARBA00004141"/>
    </source>
</evidence>
<evidence type="ECO:0000256" key="2">
    <source>
        <dbReference type="ARBA" id="ARBA00009598"/>
    </source>
</evidence>